<evidence type="ECO:0000313" key="1">
    <source>
        <dbReference type="EMBL" id="KAJ9122338.1"/>
    </source>
</evidence>
<gene>
    <name evidence="1" type="ORF">QFC22_001759</name>
</gene>
<keyword evidence="2" id="KW-1185">Reference proteome</keyword>
<dbReference type="Proteomes" id="UP001243375">
    <property type="component" value="Unassembled WGS sequence"/>
</dbReference>
<organism evidence="1 2">
    <name type="scientific">Naganishia vaughanmartiniae</name>
    <dbReference type="NCBI Taxonomy" id="1424756"/>
    <lineage>
        <taxon>Eukaryota</taxon>
        <taxon>Fungi</taxon>
        <taxon>Dikarya</taxon>
        <taxon>Basidiomycota</taxon>
        <taxon>Agaricomycotina</taxon>
        <taxon>Tremellomycetes</taxon>
        <taxon>Filobasidiales</taxon>
        <taxon>Filobasidiaceae</taxon>
        <taxon>Naganishia</taxon>
    </lineage>
</organism>
<comment type="caution">
    <text evidence="1">The sequence shown here is derived from an EMBL/GenBank/DDBJ whole genome shotgun (WGS) entry which is preliminary data.</text>
</comment>
<reference evidence="1" key="1">
    <citation type="submission" date="2023-04" db="EMBL/GenBank/DDBJ databases">
        <title>Draft Genome sequencing of Naganishia species isolated from polar environments using Oxford Nanopore Technology.</title>
        <authorList>
            <person name="Leo P."/>
            <person name="Venkateswaran K."/>
        </authorList>
    </citation>
    <scope>NUCLEOTIDE SEQUENCE</scope>
    <source>
        <strain evidence="1">MNA-CCFEE 5425</strain>
    </source>
</reference>
<evidence type="ECO:0000313" key="2">
    <source>
        <dbReference type="Proteomes" id="UP001243375"/>
    </source>
</evidence>
<protein>
    <submittedName>
        <fullName evidence="1">Uncharacterized protein</fullName>
    </submittedName>
</protein>
<sequence>MSQSQTINGLDSPPPPSPCHIDATPPRPRPVGGAEQINLFFSPANSEAPSARGAVEGSYIRHKSPPQLYTRTARARAYDDDDEEDEDESRNREGELPLPDPKRQRQRTGASSVAGRNRAVPSAQNQASALALFDNLDPLPTASTSFNNRNANANGSRNGQQETLFDPLMGPVGMMEDDAGGRAKEGEEGKKRSLPKMDVERLLGDRGFPALINDAKRFRVRGKGHEAKDLANLLSMYQLWAHQMYPKMTFGDTVTKVETLCGKNLAKNALRGYRERDREMKEALFRDPTPPLAESTNTVPFQDRGDRDLTDDMRIAQGARANSNDAPANLSTSNGAPGGVFPPAGDLHEEDEDEDYEAMIAAAEAEAEEAQRELASTTMRAAGGGEDAGDKGDEFPPMDEQEMMMNSAPAAAQANAGQAGQEEYEDDWAAMDGM</sequence>
<accession>A0ACC2XET7</accession>
<name>A0ACC2XET7_9TREE</name>
<dbReference type="EMBL" id="JASBWU010000004">
    <property type="protein sequence ID" value="KAJ9122338.1"/>
    <property type="molecule type" value="Genomic_DNA"/>
</dbReference>
<proteinExistence type="predicted"/>